<dbReference type="NCBIfam" id="NF001266">
    <property type="entry name" value="PRK00228.1-1"/>
    <property type="match status" value="1"/>
</dbReference>
<dbReference type="InterPro" id="IPR003774">
    <property type="entry name" value="AlgH-like"/>
</dbReference>
<comment type="caution">
    <text evidence="3">The sequence shown here is derived from an EMBL/GenBank/DDBJ whole genome shotgun (WGS) entry which is preliminary data.</text>
</comment>
<dbReference type="STRING" id="1817760.A2151_07710"/>
<protein>
    <recommendedName>
        <fullName evidence="2">UPF0301 protein A2151_07710</fullName>
    </recommendedName>
</protein>
<dbReference type="SUPFAM" id="SSF143456">
    <property type="entry name" value="VC0467-like"/>
    <property type="match status" value="1"/>
</dbReference>
<dbReference type="PANTHER" id="PTHR30327:SF1">
    <property type="entry name" value="UPF0301 PROTEIN YQGE"/>
    <property type="match status" value="1"/>
</dbReference>
<dbReference type="GO" id="GO:0005829">
    <property type="term" value="C:cytosol"/>
    <property type="evidence" value="ECO:0007669"/>
    <property type="project" value="TreeGrafter"/>
</dbReference>
<evidence type="ECO:0000256" key="1">
    <source>
        <dbReference type="ARBA" id="ARBA00009600"/>
    </source>
</evidence>
<dbReference type="Pfam" id="PF02622">
    <property type="entry name" value="DUF179"/>
    <property type="match status" value="1"/>
</dbReference>
<name>A0A1F6TPY4_9PROT</name>
<accession>A0A1F6TPY4</accession>
<dbReference type="EMBL" id="MFSU01000063">
    <property type="protein sequence ID" value="OGI47165.1"/>
    <property type="molecule type" value="Genomic_DNA"/>
</dbReference>
<evidence type="ECO:0000313" key="3">
    <source>
        <dbReference type="EMBL" id="OGI47165.1"/>
    </source>
</evidence>
<evidence type="ECO:0000256" key="2">
    <source>
        <dbReference type="HAMAP-Rule" id="MF_00758"/>
    </source>
</evidence>
<gene>
    <name evidence="3" type="ORF">A2151_07710</name>
</gene>
<dbReference type="Gene3D" id="3.40.1740.10">
    <property type="entry name" value="VC0467-like"/>
    <property type="match status" value="1"/>
</dbReference>
<reference evidence="3 4" key="1">
    <citation type="journal article" date="2016" name="Nat. Commun.">
        <title>Thousands of microbial genomes shed light on interconnected biogeochemical processes in an aquifer system.</title>
        <authorList>
            <person name="Anantharaman K."/>
            <person name="Brown C.T."/>
            <person name="Hug L.A."/>
            <person name="Sharon I."/>
            <person name="Castelle C.J."/>
            <person name="Probst A.J."/>
            <person name="Thomas B.C."/>
            <person name="Singh A."/>
            <person name="Wilkins M.J."/>
            <person name="Karaoz U."/>
            <person name="Brodie E.L."/>
            <person name="Williams K.H."/>
            <person name="Hubbard S.S."/>
            <person name="Banfield J.F."/>
        </authorList>
    </citation>
    <scope>NUCLEOTIDE SEQUENCE [LARGE SCALE GENOMIC DNA]</scope>
</reference>
<dbReference type="HAMAP" id="MF_00758">
    <property type="entry name" value="UPF0301"/>
    <property type="match status" value="1"/>
</dbReference>
<comment type="similarity">
    <text evidence="1 2">Belongs to the UPF0301 (AlgH) family.</text>
</comment>
<dbReference type="AlphaFoldDB" id="A0A1F6TPY4"/>
<sequence length="186" mass="19906">MEDGLLTNHFLIAMPGLVDPNFARTVTLICEHSTEGAMGVVINRMTDLKLRDIFGQLNIDTAGAAHGEAPVYLGGPVQGNRGFVLHEPLGTWDATLAVTETLGVSTSRDILEALAQNRGPARYLVALGYAGWGAGQLEREIAENSWLSGPADHRILFDTPVESRWRAAAELMGVDMNTLSGEAGHA</sequence>
<dbReference type="Proteomes" id="UP000178885">
    <property type="component" value="Unassembled WGS sequence"/>
</dbReference>
<organism evidence="3 4">
    <name type="scientific">Candidatus Muproteobacteria bacterium RBG_16_65_34</name>
    <dbReference type="NCBI Taxonomy" id="1817760"/>
    <lineage>
        <taxon>Bacteria</taxon>
        <taxon>Pseudomonadati</taxon>
        <taxon>Pseudomonadota</taxon>
        <taxon>Candidatus Muproteobacteria</taxon>
    </lineage>
</organism>
<evidence type="ECO:0000313" key="4">
    <source>
        <dbReference type="Proteomes" id="UP000178885"/>
    </source>
</evidence>
<proteinExistence type="inferred from homology"/>
<dbReference type="PANTHER" id="PTHR30327">
    <property type="entry name" value="UNCHARACTERIZED PROTEIN YQGE"/>
    <property type="match status" value="1"/>
</dbReference>